<dbReference type="PANTHER" id="PTHR30294">
    <property type="entry name" value="MEMBRANE COMPONENT OF ABC TRANSPORTER YHHJ-RELATED"/>
    <property type="match status" value="1"/>
</dbReference>
<dbReference type="PANTHER" id="PTHR30294:SF29">
    <property type="entry name" value="MULTIDRUG ABC TRANSPORTER PERMEASE YBHS-RELATED"/>
    <property type="match status" value="1"/>
</dbReference>
<keyword evidence="7 8" id="KW-0472">Membrane</keyword>
<gene>
    <name evidence="11" type="primary">ybhS</name>
    <name evidence="11" type="ORF">NCTC13063_02204</name>
</gene>
<dbReference type="InterPro" id="IPR013525">
    <property type="entry name" value="ABC2_TM"/>
</dbReference>
<keyword evidence="6 8" id="KW-1133">Transmembrane helix</keyword>
<dbReference type="PRINTS" id="PR00164">
    <property type="entry name" value="ABC2TRNSPORT"/>
</dbReference>
<reference evidence="11 12" key="1">
    <citation type="submission" date="2018-06" db="EMBL/GenBank/DDBJ databases">
        <authorList>
            <consortium name="Pathogen Informatics"/>
            <person name="Doyle S."/>
        </authorList>
    </citation>
    <scope>NUCLEOTIDE SEQUENCE [LARGE SCALE GENOMIC DNA]</scope>
    <source>
        <strain evidence="11 12">NCTC13063</strain>
    </source>
</reference>
<feature type="compositionally biased region" description="Low complexity" evidence="9">
    <location>
        <begin position="376"/>
        <end position="388"/>
    </location>
</feature>
<evidence type="ECO:0000256" key="2">
    <source>
        <dbReference type="ARBA" id="ARBA00007783"/>
    </source>
</evidence>
<keyword evidence="5 8" id="KW-0812">Transmembrane</keyword>
<dbReference type="InterPro" id="IPR047817">
    <property type="entry name" value="ABC2_TM_bact-type"/>
</dbReference>
<evidence type="ECO:0000313" key="12">
    <source>
        <dbReference type="Proteomes" id="UP000255283"/>
    </source>
</evidence>
<dbReference type="Proteomes" id="UP000255283">
    <property type="component" value="Unassembled WGS sequence"/>
</dbReference>
<evidence type="ECO:0000256" key="6">
    <source>
        <dbReference type="ARBA" id="ARBA00022989"/>
    </source>
</evidence>
<dbReference type="Pfam" id="PF12698">
    <property type="entry name" value="ABC2_membrane_3"/>
    <property type="match status" value="1"/>
</dbReference>
<feature type="compositionally biased region" description="Basic residues" evidence="9">
    <location>
        <begin position="363"/>
        <end position="375"/>
    </location>
</feature>
<feature type="transmembrane region" description="Helical" evidence="8">
    <location>
        <begin position="215"/>
        <end position="237"/>
    </location>
</feature>
<dbReference type="EMBL" id="UGTJ01000002">
    <property type="protein sequence ID" value="SUB96446.1"/>
    <property type="molecule type" value="Genomic_DNA"/>
</dbReference>
<dbReference type="InterPro" id="IPR000412">
    <property type="entry name" value="ABC_2_transport"/>
</dbReference>
<evidence type="ECO:0000256" key="3">
    <source>
        <dbReference type="ARBA" id="ARBA00022448"/>
    </source>
</evidence>
<dbReference type="AlphaFoldDB" id="A0AAQ1UNS1"/>
<feature type="domain" description="ABC transmembrane type-2" evidence="10">
    <location>
        <begin position="124"/>
        <end position="364"/>
    </location>
</feature>
<comment type="similarity">
    <text evidence="2 8">Belongs to the ABC-2 integral membrane protein family.</text>
</comment>
<feature type="transmembrane region" description="Helical" evidence="8">
    <location>
        <begin position="249"/>
        <end position="270"/>
    </location>
</feature>
<dbReference type="GO" id="GO:0140359">
    <property type="term" value="F:ABC-type transporter activity"/>
    <property type="evidence" value="ECO:0007669"/>
    <property type="project" value="InterPro"/>
</dbReference>
<dbReference type="InterPro" id="IPR051449">
    <property type="entry name" value="ABC-2_transporter_component"/>
</dbReference>
<feature type="transmembrane region" description="Helical" evidence="8">
    <location>
        <begin position="169"/>
        <end position="194"/>
    </location>
</feature>
<evidence type="ECO:0000259" key="10">
    <source>
        <dbReference type="PROSITE" id="PS51012"/>
    </source>
</evidence>
<dbReference type="PROSITE" id="PS51012">
    <property type="entry name" value="ABC_TM2"/>
    <property type="match status" value="1"/>
</dbReference>
<evidence type="ECO:0000256" key="5">
    <source>
        <dbReference type="ARBA" id="ARBA00022692"/>
    </source>
</evidence>
<dbReference type="RefSeq" id="WP_115154197.1">
    <property type="nucleotide sequence ID" value="NZ_DBFWLE010000014.1"/>
</dbReference>
<feature type="transmembrane region" description="Helical" evidence="8">
    <location>
        <begin position="282"/>
        <end position="303"/>
    </location>
</feature>
<organism evidence="11 12">
    <name type="scientific">Segatella buccae</name>
    <dbReference type="NCBI Taxonomy" id="28126"/>
    <lineage>
        <taxon>Bacteria</taxon>
        <taxon>Pseudomonadati</taxon>
        <taxon>Bacteroidota</taxon>
        <taxon>Bacteroidia</taxon>
        <taxon>Bacteroidales</taxon>
        <taxon>Prevotellaceae</taxon>
        <taxon>Segatella</taxon>
    </lineage>
</organism>
<evidence type="ECO:0000256" key="8">
    <source>
        <dbReference type="RuleBase" id="RU361157"/>
    </source>
</evidence>
<comment type="subcellular location">
    <subcellularLocation>
        <location evidence="1 8">Cell membrane</location>
        <topology evidence="1 8">Multi-pass membrane protein</topology>
    </subcellularLocation>
</comment>
<proteinExistence type="inferred from homology"/>
<sequence length="409" mass="44447">MKTFLSFVGKETRHIVRDRRTMLILFGMPVMMMLLLGFAVRTDVKEVRTVVVTASADHLTRRLVAELAATEHFTLVGTAPTAASAERLIRCQRADMAVVFLPSFAARLAKGEGRVQLITDGADPNMARQYTNYARSIFMQALAGGRAAGAGAGLPVSVKMLYNPEMQSAYNFVPGIMGMLLMIVCALMTSVSIVREKERGTMELLLVSPVRPLTVIVAKAVPYMVLSLVVLTAILLMSHYVLAVPLSGSLFWIFAVSALYILLALVLGLLISNVAKTQIEALLVSAMVLLMPCLLLSGMIFPVESMPPVLQWVAHAVPTTYYIRAMRKLMIMGVGVENVLTEVAVLAGMVLGLAALNIYRPHTTKHRPSTTKHRPSTTTHRPPTTTHRPPNPPKGGLPPCEQVDGKAPL</sequence>
<keyword evidence="4 8" id="KW-1003">Cell membrane</keyword>
<name>A0AAQ1UNS1_9BACT</name>
<feature type="region of interest" description="Disordered" evidence="9">
    <location>
        <begin position="363"/>
        <end position="409"/>
    </location>
</feature>
<feature type="transmembrane region" description="Helical" evidence="8">
    <location>
        <begin position="339"/>
        <end position="359"/>
    </location>
</feature>
<evidence type="ECO:0000256" key="1">
    <source>
        <dbReference type="ARBA" id="ARBA00004651"/>
    </source>
</evidence>
<dbReference type="GO" id="GO:0043190">
    <property type="term" value="C:ATP-binding cassette (ABC) transporter complex"/>
    <property type="evidence" value="ECO:0007669"/>
    <property type="project" value="InterPro"/>
</dbReference>
<evidence type="ECO:0000256" key="4">
    <source>
        <dbReference type="ARBA" id="ARBA00022475"/>
    </source>
</evidence>
<evidence type="ECO:0000256" key="7">
    <source>
        <dbReference type="ARBA" id="ARBA00023136"/>
    </source>
</evidence>
<comment type="caution">
    <text evidence="11">The sequence shown here is derived from an EMBL/GenBank/DDBJ whole genome shotgun (WGS) entry which is preliminary data.</text>
</comment>
<protein>
    <recommendedName>
        <fullName evidence="8">Transport permease protein</fullName>
    </recommendedName>
</protein>
<accession>A0AAQ1UNS1</accession>
<keyword evidence="3 8" id="KW-0813">Transport</keyword>
<feature type="transmembrane region" description="Helical" evidence="8">
    <location>
        <begin position="21"/>
        <end position="40"/>
    </location>
</feature>
<evidence type="ECO:0000313" key="11">
    <source>
        <dbReference type="EMBL" id="SUB96446.1"/>
    </source>
</evidence>
<evidence type="ECO:0000256" key="9">
    <source>
        <dbReference type="SAM" id="MobiDB-lite"/>
    </source>
</evidence>